<evidence type="ECO:0000259" key="9">
    <source>
        <dbReference type="PROSITE" id="PS50109"/>
    </source>
</evidence>
<dbReference type="Gene3D" id="3.30.565.10">
    <property type="entry name" value="Histidine kinase-like ATPase, C-terminal domain"/>
    <property type="match status" value="1"/>
</dbReference>
<keyword evidence="3" id="KW-0597">Phosphoprotein</keyword>
<dbReference type="PRINTS" id="PR00344">
    <property type="entry name" value="BCTRLSENSOR"/>
</dbReference>
<feature type="coiled-coil region" evidence="8">
    <location>
        <begin position="242"/>
        <end position="269"/>
    </location>
</feature>
<dbReference type="InterPro" id="IPR003661">
    <property type="entry name" value="HisK_dim/P_dom"/>
</dbReference>
<evidence type="ECO:0000313" key="13">
    <source>
        <dbReference type="Proteomes" id="UP000218418"/>
    </source>
</evidence>
<feature type="domain" description="Histidine kinase" evidence="9">
    <location>
        <begin position="275"/>
        <end position="488"/>
    </location>
</feature>
<evidence type="ECO:0000259" key="11">
    <source>
        <dbReference type="PROSITE" id="PS50113"/>
    </source>
</evidence>
<dbReference type="InterPro" id="IPR000014">
    <property type="entry name" value="PAS"/>
</dbReference>
<dbReference type="GO" id="GO:0000155">
    <property type="term" value="F:phosphorelay sensor kinase activity"/>
    <property type="evidence" value="ECO:0007669"/>
    <property type="project" value="InterPro"/>
</dbReference>
<dbReference type="SMART" id="SM00388">
    <property type="entry name" value="HisKA"/>
    <property type="match status" value="1"/>
</dbReference>
<dbReference type="EC" id="2.7.13.3" evidence="2"/>
<dbReference type="Pfam" id="PF08447">
    <property type="entry name" value="PAS_3"/>
    <property type="match status" value="2"/>
</dbReference>
<dbReference type="FunFam" id="3.30.565.10:FF:000006">
    <property type="entry name" value="Sensor histidine kinase WalK"/>
    <property type="match status" value="1"/>
</dbReference>
<protein>
    <recommendedName>
        <fullName evidence="2">histidine kinase</fullName>
        <ecNumber evidence="2">2.7.13.3</ecNumber>
    </recommendedName>
</protein>
<comment type="catalytic activity">
    <reaction evidence="1">
        <text>ATP + protein L-histidine = ADP + protein N-phospho-L-histidine.</text>
        <dbReference type="EC" id="2.7.13.3"/>
    </reaction>
</comment>
<dbReference type="InterPro" id="IPR003594">
    <property type="entry name" value="HATPase_dom"/>
</dbReference>
<dbReference type="Gene3D" id="1.10.287.130">
    <property type="match status" value="1"/>
</dbReference>
<keyword evidence="6" id="KW-0902">Two-component regulatory system</keyword>
<keyword evidence="13" id="KW-1185">Reference proteome</keyword>
<dbReference type="InterPro" id="IPR052162">
    <property type="entry name" value="Sensor_kinase/Photoreceptor"/>
</dbReference>
<dbReference type="InterPro" id="IPR013655">
    <property type="entry name" value="PAS_fold_3"/>
</dbReference>
<dbReference type="Pfam" id="PF02518">
    <property type="entry name" value="HATPase_c"/>
    <property type="match status" value="1"/>
</dbReference>
<comment type="function">
    <text evidence="7">Photoreceptor which exists in two forms that are reversibly interconvertible by light: the R form that absorbs maximally in the red region of the spectrum and the FR form that absorbs maximally in the far-red region.</text>
</comment>
<dbReference type="SMART" id="SM00091">
    <property type="entry name" value="PAS"/>
    <property type="match status" value="2"/>
</dbReference>
<reference evidence="12 13" key="1">
    <citation type="submission" date="2017-06" db="EMBL/GenBank/DDBJ databases">
        <title>Genome sequencing of cyanobaciteial culture collection at National Institute for Environmental Studies (NIES).</title>
        <authorList>
            <person name="Hirose Y."/>
            <person name="Shimura Y."/>
            <person name="Fujisawa T."/>
            <person name="Nakamura Y."/>
            <person name="Kawachi M."/>
        </authorList>
    </citation>
    <scope>NUCLEOTIDE SEQUENCE [LARGE SCALE GENOMIC DNA]</scope>
    <source>
        <strain evidence="12 13">NIES-267</strain>
    </source>
</reference>
<dbReference type="InterPro" id="IPR035965">
    <property type="entry name" value="PAS-like_dom_sf"/>
</dbReference>
<evidence type="ECO:0000256" key="5">
    <source>
        <dbReference type="ARBA" id="ARBA00022777"/>
    </source>
</evidence>
<dbReference type="PANTHER" id="PTHR43304:SF1">
    <property type="entry name" value="PAC DOMAIN-CONTAINING PROTEIN"/>
    <property type="match status" value="1"/>
</dbReference>
<organism evidence="12 13">
    <name type="scientific">Calothrix parasitica NIES-267</name>
    <dbReference type="NCBI Taxonomy" id="1973488"/>
    <lineage>
        <taxon>Bacteria</taxon>
        <taxon>Bacillati</taxon>
        <taxon>Cyanobacteriota</taxon>
        <taxon>Cyanophyceae</taxon>
        <taxon>Nostocales</taxon>
        <taxon>Calotrichaceae</taxon>
        <taxon>Calothrix</taxon>
    </lineage>
</organism>
<evidence type="ECO:0000256" key="7">
    <source>
        <dbReference type="ARBA" id="ARBA00055745"/>
    </source>
</evidence>
<dbReference type="CDD" id="cd00075">
    <property type="entry name" value="HATPase"/>
    <property type="match status" value="1"/>
</dbReference>
<dbReference type="NCBIfam" id="TIGR00229">
    <property type="entry name" value="sensory_box"/>
    <property type="match status" value="2"/>
</dbReference>
<evidence type="ECO:0000256" key="3">
    <source>
        <dbReference type="ARBA" id="ARBA00022553"/>
    </source>
</evidence>
<dbReference type="PROSITE" id="PS50113">
    <property type="entry name" value="PAC"/>
    <property type="match status" value="2"/>
</dbReference>
<keyword evidence="4" id="KW-0808">Transferase</keyword>
<dbReference type="InterPro" id="IPR036890">
    <property type="entry name" value="HATPase_C_sf"/>
</dbReference>
<gene>
    <name evidence="12" type="ORF">NIES267_12280</name>
</gene>
<dbReference type="InterPro" id="IPR004358">
    <property type="entry name" value="Sig_transdc_His_kin-like_C"/>
</dbReference>
<dbReference type="InterPro" id="IPR036097">
    <property type="entry name" value="HisK_dim/P_sf"/>
</dbReference>
<evidence type="ECO:0000256" key="8">
    <source>
        <dbReference type="SAM" id="Coils"/>
    </source>
</evidence>
<dbReference type="SUPFAM" id="SSF55874">
    <property type="entry name" value="ATPase domain of HSP90 chaperone/DNA topoisomerase II/histidine kinase"/>
    <property type="match status" value="1"/>
</dbReference>
<keyword evidence="5 12" id="KW-0418">Kinase</keyword>
<dbReference type="InterPro" id="IPR000700">
    <property type="entry name" value="PAS-assoc_C"/>
</dbReference>
<dbReference type="CDD" id="cd00082">
    <property type="entry name" value="HisKA"/>
    <property type="match status" value="1"/>
</dbReference>
<dbReference type="SUPFAM" id="SSF47384">
    <property type="entry name" value="Homodimeric domain of signal transducing histidine kinase"/>
    <property type="match status" value="1"/>
</dbReference>
<feature type="domain" description="PAC" evidence="11">
    <location>
        <begin position="205"/>
        <end position="257"/>
    </location>
</feature>
<dbReference type="SMART" id="SM00086">
    <property type="entry name" value="PAC"/>
    <property type="match status" value="2"/>
</dbReference>
<evidence type="ECO:0000256" key="6">
    <source>
        <dbReference type="ARBA" id="ARBA00023012"/>
    </source>
</evidence>
<dbReference type="PROSITE" id="PS50109">
    <property type="entry name" value="HIS_KIN"/>
    <property type="match status" value="1"/>
</dbReference>
<evidence type="ECO:0000256" key="1">
    <source>
        <dbReference type="ARBA" id="ARBA00000085"/>
    </source>
</evidence>
<proteinExistence type="predicted"/>
<accession>A0A1Z4LKJ0</accession>
<evidence type="ECO:0000313" key="12">
    <source>
        <dbReference type="EMBL" id="BAY81751.1"/>
    </source>
</evidence>
<dbReference type="EMBL" id="AP018227">
    <property type="protein sequence ID" value="BAY81751.1"/>
    <property type="molecule type" value="Genomic_DNA"/>
</dbReference>
<dbReference type="Gene3D" id="3.30.450.20">
    <property type="entry name" value="PAS domain"/>
    <property type="match status" value="2"/>
</dbReference>
<dbReference type="Pfam" id="PF00512">
    <property type="entry name" value="HisKA"/>
    <property type="match status" value="1"/>
</dbReference>
<feature type="domain" description="PAS" evidence="10">
    <location>
        <begin position="132"/>
        <end position="190"/>
    </location>
</feature>
<dbReference type="PROSITE" id="PS50112">
    <property type="entry name" value="PAS"/>
    <property type="match status" value="1"/>
</dbReference>
<name>A0A1Z4LKJ0_9CYAN</name>
<keyword evidence="8" id="KW-0175">Coiled coil</keyword>
<evidence type="ECO:0000256" key="2">
    <source>
        <dbReference type="ARBA" id="ARBA00012438"/>
    </source>
</evidence>
<dbReference type="InterPro" id="IPR005467">
    <property type="entry name" value="His_kinase_dom"/>
</dbReference>
<dbReference type="CDD" id="cd00130">
    <property type="entry name" value="PAS"/>
    <property type="match status" value="2"/>
</dbReference>
<evidence type="ECO:0000259" key="10">
    <source>
        <dbReference type="PROSITE" id="PS50112"/>
    </source>
</evidence>
<feature type="domain" description="PAC" evidence="11">
    <location>
        <begin position="79"/>
        <end position="131"/>
    </location>
</feature>
<dbReference type="Proteomes" id="UP000218418">
    <property type="component" value="Chromosome"/>
</dbReference>
<sequence>MDSQQLQVFEQFASNVDFAFWVCSPDVTHYYYMSPGYEKIWGRTVASLIENPHSFLEAVHPNDVERVIQAAIGKEPWNMDEEYRIIRPDGTERWVRDRTFPIYDEQGNVHRMTGIAEDITKRKQELKDLHQSLEQFKQFAENVDIVFWVCDVDVTEFLYISPTYEKIWGRSCASLYDNPRSFLDTVHPEDLPSKITAIQNNPTSMDEEYRITQPNGTLRWIRDRTFPVVDENGKVFRMVGVAEDITYRKQAEEETYKALQREREHSDAKSEFIATISHEIRTPLSVIQSSADILQYNFHKLTDEKKQKHFKKMDSAVQRITSIVQDVLMISEKDATSLQFQPSEVDIVQLCQEIINTIVNYNVERIEFKVSGDGKTVGMIDTKLINHILINLLENALKYSQPNTKVKFELGLLPSKITFCIQDEGIGIPTENLSHIFNSFYRGNNVETKVGTGLGLSIVKRCIDLHRGGIAVNSTVGEGSIFTVTLPR</sequence>
<dbReference type="AlphaFoldDB" id="A0A1Z4LKJ0"/>
<dbReference type="SUPFAM" id="SSF55785">
    <property type="entry name" value="PYP-like sensor domain (PAS domain)"/>
    <property type="match status" value="2"/>
</dbReference>
<evidence type="ECO:0000256" key="4">
    <source>
        <dbReference type="ARBA" id="ARBA00022679"/>
    </source>
</evidence>
<dbReference type="InterPro" id="IPR001610">
    <property type="entry name" value="PAC"/>
</dbReference>
<dbReference type="OrthoDB" id="505470at2"/>
<dbReference type="PANTHER" id="PTHR43304">
    <property type="entry name" value="PHYTOCHROME-LIKE PROTEIN CPH1"/>
    <property type="match status" value="1"/>
</dbReference>
<dbReference type="SMART" id="SM00387">
    <property type="entry name" value="HATPase_c"/>
    <property type="match status" value="1"/>
</dbReference>